<evidence type="ECO:0000313" key="1">
    <source>
        <dbReference type="EMBL" id="MFL0298058.1"/>
    </source>
</evidence>
<dbReference type="EMBL" id="JBEWZF010000001">
    <property type="protein sequence ID" value="MFL0298058.1"/>
    <property type="molecule type" value="Genomic_DNA"/>
</dbReference>
<reference evidence="1 2" key="1">
    <citation type="submission" date="2024-07" db="EMBL/GenBank/DDBJ databases">
        <authorList>
            <person name="Pitt A."/>
            <person name="Hahn M.W."/>
        </authorList>
    </citation>
    <scope>NUCLEOTIDE SEQUENCE [LARGE SCALE GENOMIC DNA]</scope>
    <source>
        <strain evidence="1 2">2-BAHN-186B</strain>
    </source>
</reference>
<keyword evidence="2" id="KW-1185">Reference proteome</keyword>
<organism evidence="1 2">
    <name type="scientific">Aquirufa novilacunae</name>
    <dbReference type="NCBI Taxonomy" id="3139305"/>
    <lineage>
        <taxon>Bacteria</taxon>
        <taxon>Pseudomonadati</taxon>
        <taxon>Bacteroidota</taxon>
        <taxon>Cytophagia</taxon>
        <taxon>Cytophagales</taxon>
        <taxon>Flectobacillaceae</taxon>
        <taxon>Aquirufa</taxon>
    </lineage>
</organism>
<dbReference type="Proteomes" id="UP001623553">
    <property type="component" value="Unassembled WGS sequence"/>
</dbReference>
<comment type="caution">
    <text evidence="1">The sequence shown here is derived from an EMBL/GenBank/DDBJ whole genome shotgun (WGS) entry which is preliminary data.</text>
</comment>
<evidence type="ECO:0000313" key="2">
    <source>
        <dbReference type="Proteomes" id="UP001623553"/>
    </source>
</evidence>
<name>A0ABW8U1R9_9BACT</name>
<sequence length="122" mass="14440">MNRLQFYFKAQTAHGLHSPSIYALYCELLNPFLKGQFTYEQLVEELKKRYNEGKIIEMSSEFEPAQMTLNDVILIPKPYRNEPFWNSLKSHPAVIQTVDLFDLGLVFFKPICPKQNFYLRKM</sequence>
<dbReference type="RefSeq" id="WP_406799953.1">
    <property type="nucleotide sequence ID" value="NZ_JBEWZF010000001.1"/>
</dbReference>
<gene>
    <name evidence="1" type="ORF">AAE961_04160</name>
</gene>
<protein>
    <submittedName>
        <fullName evidence="1">Uncharacterized protein</fullName>
    </submittedName>
</protein>
<proteinExistence type="predicted"/>
<accession>A0ABW8U1R9</accession>